<reference evidence="3 4" key="1">
    <citation type="journal article" date="2006" name="Nature">
        <title>Global trends of whole-genome duplications revealed by the ciliate Paramecium tetraurelia.</title>
        <authorList>
            <consortium name="Genoscope"/>
            <person name="Aury J.-M."/>
            <person name="Jaillon O."/>
            <person name="Duret L."/>
            <person name="Noel B."/>
            <person name="Jubin C."/>
            <person name="Porcel B.M."/>
            <person name="Segurens B."/>
            <person name="Daubin V."/>
            <person name="Anthouard V."/>
            <person name="Aiach N."/>
            <person name="Arnaiz O."/>
            <person name="Billaut A."/>
            <person name="Beisson J."/>
            <person name="Blanc I."/>
            <person name="Bouhouche K."/>
            <person name="Camara F."/>
            <person name="Duharcourt S."/>
            <person name="Guigo R."/>
            <person name="Gogendeau D."/>
            <person name="Katinka M."/>
            <person name="Keller A.-M."/>
            <person name="Kissmehl R."/>
            <person name="Klotz C."/>
            <person name="Koll F."/>
            <person name="Le Moue A."/>
            <person name="Lepere C."/>
            <person name="Malinsky S."/>
            <person name="Nowacki M."/>
            <person name="Nowak J.K."/>
            <person name="Plattner H."/>
            <person name="Poulain J."/>
            <person name="Ruiz F."/>
            <person name="Serrano V."/>
            <person name="Zagulski M."/>
            <person name="Dessen P."/>
            <person name="Betermier M."/>
            <person name="Weissenbach J."/>
            <person name="Scarpelli C."/>
            <person name="Schachter V."/>
            <person name="Sperling L."/>
            <person name="Meyer E."/>
            <person name="Cohen J."/>
            <person name="Wincker P."/>
        </authorList>
    </citation>
    <scope>NUCLEOTIDE SEQUENCE [LARGE SCALE GENOMIC DNA]</scope>
    <source>
        <strain evidence="3 4">Stock d4-2</strain>
    </source>
</reference>
<feature type="region of interest" description="Disordered" evidence="1">
    <location>
        <begin position="1"/>
        <end position="38"/>
    </location>
</feature>
<feature type="compositionally biased region" description="Polar residues" evidence="1">
    <location>
        <begin position="13"/>
        <end position="22"/>
    </location>
</feature>
<dbReference type="STRING" id="5888.A0CHZ1"/>
<dbReference type="PROSITE" id="PS50234">
    <property type="entry name" value="VWFA"/>
    <property type="match status" value="1"/>
</dbReference>
<protein>
    <recommendedName>
        <fullName evidence="2">VWFA domain-containing protein</fullName>
    </recommendedName>
</protein>
<dbReference type="OMA" id="IFNTHAK"/>
<proteinExistence type="predicted"/>
<dbReference type="OrthoDB" id="687730at2759"/>
<sequence>MKPSQESKMVEQNMKNSVISMKQNPQSQQNNQSSQRFQTTRPDLCQNNFNVQSQNFGYQHSLGPKYSQQLPQTAISQEIFDDDDQVQTNLVQAKPNMYDLEKELIFEIKTLQKMIKLSKISTQQLPGIISIKTKDQLNDQDLNRVGVDLICLIDKSSSMNGSKIETVKQSLKVLLTFLSNQDRLQLIIFNTHAKRLTPLKRITEDNKLYFTQMIDQIKSDGGTQISSATQIAISQLKGRKYRNNVSSVFLLSDGQDNDATQQISR</sequence>
<dbReference type="Proteomes" id="UP000000600">
    <property type="component" value="Unassembled WGS sequence"/>
</dbReference>
<dbReference type="eggNOG" id="ENOG502S31S">
    <property type="taxonomic scope" value="Eukaryota"/>
</dbReference>
<keyword evidence="4" id="KW-1185">Reference proteome</keyword>
<evidence type="ECO:0000256" key="1">
    <source>
        <dbReference type="SAM" id="MobiDB-lite"/>
    </source>
</evidence>
<evidence type="ECO:0000313" key="4">
    <source>
        <dbReference type="Proteomes" id="UP000000600"/>
    </source>
</evidence>
<feature type="domain" description="VWFA" evidence="2">
    <location>
        <begin position="148"/>
        <end position="265"/>
    </location>
</feature>
<dbReference type="Pfam" id="PF13519">
    <property type="entry name" value="VWA_2"/>
    <property type="match status" value="1"/>
</dbReference>
<dbReference type="EMBL" id="CT868080">
    <property type="protein sequence ID" value="CAK70408.1"/>
    <property type="molecule type" value="Genomic_DNA"/>
</dbReference>
<accession>A0CHZ1</accession>
<evidence type="ECO:0000259" key="2">
    <source>
        <dbReference type="PROSITE" id="PS50234"/>
    </source>
</evidence>
<dbReference type="InParanoid" id="A0CHZ1"/>
<dbReference type="RefSeq" id="XP_001437805.1">
    <property type="nucleotide sequence ID" value="XM_001437768.1"/>
</dbReference>
<dbReference type="PANTHER" id="PTHR10579:SF43">
    <property type="entry name" value="ZINC FINGER (C3HC4-TYPE RING FINGER) FAMILY PROTEIN"/>
    <property type="match status" value="1"/>
</dbReference>
<evidence type="ECO:0000313" key="3">
    <source>
        <dbReference type="EMBL" id="CAK70408.1"/>
    </source>
</evidence>
<organism evidence="3 4">
    <name type="scientific">Paramecium tetraurelia</name>
    <dbReference type="NCBI Taxonomy" id="5888"/>
    <lineage>
        <taxon>Eukaryota</taxon>
        <taxon>Sar</taxon>
        <taxon>Alveolata</taxon>
        <taxon>Ciliophora</taxon>
        <taxon>Intramacronucleata</taxon>
        <taxon>Oligohymenophorea</taxon>
        <taxon>Peniculida</taxon>
        <taxon>Parameciidae</taxon>
        <taxon>Paramecium</taxon>
    </lineage>
</organism>
<dbReference type="InterPro" id="IPR036465">
    <property type="entry name" value="vWFA_dom_sf"/>
</dbReference>
<name>A0CHZ1_PARTE</name>
<dbReference type="AlphaFoldDB" id="A0CHZ1"/>
<gene>
    <name evidence="3" type="ORF">GSPATT00038510001</name>
</gene>
<dbReference type="SUPFAM" id="SSF53300">
    <property type="entry name" value="vWA-like"/>
    <property type="match status" value="1"/>
</dbReference>
<dbReference type="GeneID" id="5023590"/>
<dbReference type="KEGG" id="ptm:GSPATT00038510001"/>
<dbReference type="InterPro" id="IPR051266">
    <property type="entry name" value="CLCR"/>
</dbReference>
<dbReference type="InterPro" id="IPR002035">
    <property type="entry name" value="VWF_A"/>
</dbReference>
<dbReference type="HOGENOM" id="CLU_1051528_0_0_1"/>
<dbReference type="Gene3D" id="3.40.50.410">
    <property type="entry name" value="von Willebrand factor, type A domain"/>
    <property type="match status" value="1"/>
</dbReference>
<feature type="compositionally biased region" description="Low complexity" evidence="1">
    <location>
        <begin position="23"/>
        <end position="35"/>
    </location>
</feature>
<dbReference type="PANTHER" id="PTHR10579">
    <property type="entry name" value="CALCIUM-ACTIVATED CHLORIDE CHANNEL REGULATOR"/>
    <property type="match status" value="1"/>
</dbReference>